<dbReference type="PANTHER" id="PTHR36928">
    <property type="entry name" value="PHOSPHATASE YCDX-RELATED"/>
    <property type="match status" value="1"/>
</dbReference>
<evidence type="ECO:0000313" key="3">
    <source>
        <dbReference type="Proteomes" id="UP000033935"/>
    </source>
</evidence>
<dbReference type="Pfam" id="PF02811">
    <property type="entry name" value="PHP"/>
    <property type="match status" value="1"/>
</dbReference>
<dbReference type="SUPFAM" id="SSF89550">
    <property type="entry name" value="PHP domain-like"/>
    <property type="match status" value="1"/>
</dbReference>
<dbReference type="GO" id="GO:0005829">
    <property type="term" value="C:cytosol"/>
    <property type="evidence" value="ECO:0007669"/>
    <property type="project" value="TreeGrafter"/>
</dbReference>
<feature type="domain" description="Polymerase/histidinol phosphatase N-terminal" evidence="1">
    <location>
        <begin position="5"/>
        <end position="91"/>
    </location>
</feature>
<reference evidence="2 3" key="1">
    <citation type="journal article" date="2015" name="Nature">
        <title>rRNA introns, odd ribosomes, and small enigmatic genomes across a large radiation of phyla.</title>
        <authorList>
            <person name="Brown C.T."/>
            <person name="Hug L.A."/>
            <person name="Thomas B.C."/>
            <person name="Sharon I."/>
            <person name="Castelle C.J."/>
            <person name="Singh A."/>
            <person name="Wilkins M.J."/>
            <person name="Williams K.H."/>
            <person name="Banfield J.F."/>
        </authorList>
    </citation>
    <scope>NUCLEOTIDE SEQUENCE [LARGE SCALE GENOMIC DNA]</scope>
</reference>
<dbReference type="EMBL" id="LBWG01000008">
    <property type="protein sequence ID" value="KKR04421.1"/>
    <property type="molecule type" value="Genomic_DNA"/>
</dbReference>
<dbReference type="AlphaFoldDB" id="A0A0G0MVE8"/>
<dbReference type="InterPro" id="IPR016195">
    <property type="entry name" value="Pol/histidinol_Pase-like"/>
</dbReference>
<proteinExistence type="predicted"/>
<dbReference type="Proteomes" id="UP000033935">
    <property type="component" value="Unassembled WGS sequence"/>
</dbReference>
<dbReference type="GO" id="GO:0008270">
    <property type="term" value="F:zinc ion binding"/>
    <property type="evidence" value="ECO:0007669"/>
    <property type="project" value="TreeGrafter"/>
</dbReference>
<dbReference type="GO" id="GO:0042578">
    <property type="term" value="F:phosphoric ester hydrolase activity"/>
    <property type="evidence" value="ECO:0007669"/>
    <property type="project" value="TreeGrafter"/>
</dbReference>
<dbReference type="InterPro" id="IPR050243">
    <property type="entry name" value="PHP_phosphatase"/>
</dbReference>
<organism evidence="2 3">
    <name type="scientific">Candidatus Uhrbacteria bacterium GW2011_GWF2_39_13</name>
    <dbReference type="NCBI Taxonomy" id="1618995"/>
    <lineage>
        <taxon>Bacteria</taxon>
        <taxon>Candidatus Uhriibacteriota</taxon>
    </lineage>
</organism>
<dbReference type="InterPro" id="IPR003141">
    <property type="entry name" value="Pol/His_phosphatase_N"/>
</dbReference>
<dbReference type="SMART" id="SM00481">
    <property type="entry name" value="POLIIIAc"/>
    <property type="match status" value="1"/>
</dbReference>
<protein>
    <recommendedName>
        <fullName evidence="1">Polymerase/histidinol phosphatase N-terminal domain-containing protein</fullName>
    </recommendedName>
</protein>
<accession>A0A0G0MVE8</accession>
<sequence length="268" mass="29954">MRILSDLHIHTSASPCCHDKEQTIENITEATKNMGLKKIGFADHVWVSDMYKPSGFYNKQSGEEHLKLKEIAQSRDWGIEVLVGCEADMIAPGKFGITDDFKRQMDYVLLSSDHFHMKDFVEQPENSDSRTLGRHMLKFFISAAESGMGDILAHPFFPYGFIDMYDTAMASISDAELFDACAVAAAKNTGIEINPCYLPNAAKNRFFSIETPVRFLAIAKEAGCKFTFGSDAHGIKELEAVKDFQYFIDALGLQAKDIHDMANIADQN</sequence>
<dbReference type="InterPro" id="IPR004013">
    <property type="entry name" value="PHP_dom"/>
</dbReference>
<gene>
    <name evidence="2" type="ORF">UT30_C0008G0043</name>
</gene>
<name>A0A0G0MVE8_9BACT</name>
<comment type="caution">
    <text evidence="2">The sequence shown here is derived from an EMBL/GenBank/DDBJ whole genome shotgun (WGS) entry which is preliminary data.</text>
</comment>
<dbReference type="PANTHER" id="PTHR36928:SF1">
    <property type="entry name" value="PHOSPHATASE YCDX-RELATED"/>
    <property type="match status" value="1"/>
</dbReference>
<evidence type="ECO:0000259" key="1">
    <source>
        <dbReference type="SMART" id="SM00481"/>
    </source>
</evidence>
<evidence type="ECO:0000313" key="2">
    <source>
        <dbReference type="EMBL" id="KKR04421.1"/>
    </source>
</evidence>
<dbReference type="Gene3D" id="3.20.20.140">
    <property type="entry name" value="Metal-dependent hydrolases"/>
    <property type="match status" value="1"/>
</dbReference>